<name>A0ABW4FSE0_9PSEU</name>
<comment type="caution">
    <text evidence="1">The sequence shown here is derived from an EMBL/GenBank/DDBJ whole genome shotgun (WGS) entry which is preliminary data.</text>
</comment>
<dbReference type="RefSeq" id="WP_379659957.1">
    <property type="nucleotide sequence ID" value="NZ_BAAAJG010000026.1"/>
</dbReference>
<reference evidence="2" key="1">
    <citation type="journal article" date="2019" name="Int. J. Syst. Evol. Microbiol.">
        <title>The Global Catalogue of Microorganisms (GCM) 10K type strain sequencing project: providing services to taxonomists for standard genome sequencing and annotation.</title>
        <authorList>
            <consortium name="The Broad Institute Genomics Platform"/>
            <consortium name="The Broad Institute Genome Sequencing Center for Infectious Disease"/>
            <person name="Wu L."/>
            <person name="Ma J."/>
        </authorList>
    </citation>
    <scope>NUCLEOTIDE SEQUENCE [LARGE SCALE GENOMIC DNA]</scope>
    <source>
        <strain evidence="2">JCM 12165</strain>
    </source>
</reference>
<keyword evidence="2" id="KW-1185">Reference proteome</keyword>
<proteinExistence type="predicted"/>
<accession>A0ABW4FSE0</accession>
<organism evidence="1 2">
    <name type="scientific">Pseudonocardia aurantiaca</name>
    <dbReference type="NCBI Taxonomy" id="75290"/>
    <lineage>
        <taxon>Bacteria</taxon>
        <taxon>Bacillati</taxon>
        <taxon>Actinomycetota</taxon>
        <taxon>Actinomycetes</taxon>
        <taxon>Pseudonocardiales</taxon>
        <taxon>Pseudonocardiaceae</taxon>
        <taxon>Pseudonocardia</taxon>
    </lineage>
</organism>
<gene>
    <name evidence="1" type="ORF">ACFSCY_28920</name>
</gene>
<protein>
    <submittedName>
        <fullName evidence="1">Uncharacterized protein</fullName>
    </submittedName>
</protein>
<evidence type="ECO:0000313" key="1">
    <source>
        <dbReference type="EMBL" id="MFD1533455.1"/>
    </source>
</evidence>
<sequence>MWRSQVLSQRGVVARRWYSEEFRPVVRLLAQADLVDRTEAEVTE</sequence>
<dbReference type="EMBL" id="JBHUCP010000025">
    <property type="protein sequence ID" value="MFD1533455.1"/>
    <property type="molecule type" value="Genomic_DNA"/>
</dbReference>
<evidence type="ECO:0000313" key="2">
    <source>
        <dbReference type="Proteomes" id="UP001597145"/>
    </source>
</evidence>
<dbReference type="Proteomes" id="UP001597145">
    <property type="component" value="Unassembled WGS sequence"/>
</dbReference>